<gene>
    <name evidence="2" type="ordered locus">Caur_2031</name>
</gene>
<proteinExistence type="predicted"/>
<feature type="transmembrane region" description="Helical" evidence="1">
    <location>
        <begin position="207"/>
        <end position="235"/>
    </location>
</feature>
<feature type="transmembrane region" description="Helical" evidence="1">
    <location>
        <begin position="247"/>
        <end position="264"/>
    </location>
</feature>
<dbReference type="EnsemblBacteria" id="ABY35243">
    <property type="protein sequence ID" value="ABY35243"/>
    <property type="gene ID" value="Caur_2031"/>
</dbReference>
<evidence type="ECO:0000313" key="3">
    <source>
        <dbReference type="Proteomes" id="UP000002008"/>
    </source>
</evidence>
<dbReference type="AlphaFoldDB" id="A9WEI1"/>
<dbReference type="InParanoid" id="A9WEI1"/>
<keyword evidence="1" id="KW-0812">Transmembrane</keyword>
<name>A9WEI1_CHLAA</name>
<dbReference type="Proteomes" id="UP000002008">
    <property type="component" value="Chromosome"/>
</dbReference>
<protein>
    <submittedName>
        <fullName evidence="2">Uncharacterized protein</fullName>
    </submittedName>
</protein>
<keyword evidence="1" id="KW-1133">Transmembrane helix</keyword>
<keyword evidence="1" id="KW-0472">Membrane</keyword>
<evidence type="ECO:0000313" key="2">
    <source>
        <dbReference type="EMBL" id="ABY35243.1"/>
    </source>
</evidence>
<sequence>MIQPAIVIYDRTHVLDLIRTQSPETIRGRLRAGDFDTVLDPDGRALLDELLTAWIQRALGPLTLRDAMLIDPYRARQVYGLLCALHVRQRVAIPLDLAVHLPAAPADLATLPPPLATRPDLAALASQAAQEGLTLAWQVQPYDFASPGNLLELVPPPPQPYRDELVFEQPTGLRRRLAIALASLGVALLIVPLLFGHIPDHPAGWPLALLTLALLVGIKAGIAGYLGALCIWLVANLPAFRHGTSPVNLWPAIPLMVVGIWLLRRDRRVRAMWRFVRRQFRRRSDATGTD</sequence>
<dbReference type="EMBL" id="CP000909">
    <property type="protein sequence ID" value="ABY35243.1"/>
    <property type="molecule type" value="Genomic_DNA"/>
</dbReference>
<evidence type="ECO:0000256" key="1">
    <source>
        <dbReference type="SAM" id="Phobius"/>
    </source>
</evidence>
<accession>A9WEI1</accession>
<dbReference type="KEGG" id="cau:Caur_2031"/>
<dbReference type="PATRIC" id="fig|324602.8.peg.2305"/>
<reference evidence="3" key="1">
    <citation type="journal article" date="2011" name="BMC Genomics">
        <title>Complete genome sequence of the filamentous anoxygenic phototrophic bacterium Chloroflexus aurantiacus.</title>
        <authorList>
            <person name="Tang K.H."/>
            <person name="Barry K."/>
            <person name="Chertkov O."/>
            <person name="Dalin E."/>
            <person name="Han C.S."/>
            <person name="Hauser L.J."/>
            <person name="Honchak B.M."/>
            <person name="Karbach L.E."/>
            <person name="Land M.L."/>
            <person name="Lapidus A."/>
            <person name="Larimer F.W."/>
            <person name="Mikhailova N."/>
            <person name="Pitluck S."/>
            <person name="Pierson B.K."/>
            <person name="Blankenship R.E."/>
        </authorList>
    </citation>
    <scope>NUCLEOTIDE SEQUENCE [LARGE SCALE GENOMIC DNA]</scope>
    <source>
        <strain evidence="3">ATCC 29366 / DSM 635 / J-10-fl</strain>
    </source>
</reference>
<keyword evidence="3" id="KW-1185">Reference proteome</keyword>
<organism evidence="2 3">
    <name type="scientific">Chloroflexus aurantiacus (strain ATCC 29366 / DSM 635 / J-10-fl)</name>
    <dbReference type="NCBI Taxonomy" id="324602"/>
    <lineage>
        <taxon>Bacteria</taxon>
        <taxon>Bacillati</taxon>
        <taxon>Chloroflexota</taxon>
        <taxon>Chloroflexia</taxon>
        <taxon>Chloroflexales</taxon>
        <taxon>Chloroflexineae</taxon>
        <taxon>Chloroflexaceae</taxon>
        <taxon>Chloroflexus</taxon>
    </lineage>
</organism>
<feature type="transmembrane region" description="Helical" evidence="1">
    <location>
        <begin position="177"/>
        <end position="195"/>
    </location>
</feature>
<dbReference type="HOGENOM" id="CLU_949428_0_0_0"/>